<dbReference type="InterPro" id="IPR001519">
    <property type="entry name" value="Ferritin"/>
</dbReference>
<dbReference type="RefSeq" id="WP_142715771.1">
    <property type="nucleotide sequence ID" value="NZ_FXTH01000020.1"/>
</dbReference>
<evidence type="ECO:0000256" key="2">
    <source>
        <dbReference type="ARBA" id="ARBA00022434"/>
    </source>
</evidence>
<dbReference type="FunFam" id="1.20.1260.10:FF:000001">
    <property type="entry name" value="Non-heme ferritin"/>
    <property type="match status" value="1"/>
</dbReference>
<evidence type="ECO:0000259" key="9">
    <source>
        <dbReference type="PROSITE" id="PS50905"/>
    </source>
</evidence>
<dbReference type="PROSITE" id="PS50905">
    <property type="entry name" value="FERRITIN_LIKE"/>
    <property type="match status" value="1"/>
</dbReference>
<gene>
    <name evidence="10" type="ORF">SAMN06265218_1202</name>
</gene>
<feature type="domain" description="Ferritin-like diiron" evidence="9">
    <location>
        <begin position="1"/>
        <end position="145"/>
    </location>
</feature>
<evidence type="ECO:0000256" key="6">
    <source>
        <dbReference type="PIRSR" id="PIRSR601519-1"/>
    </source>
</evidence>
<organism evidence="10 11">
    <name type="scientific">Fodinibius sediminis</name>
    <dbReference type="NCBI Taxonomy" id="1214077"/>
    <lineage>
        <taxon>Bacteria</taxon>
        <taxon>Pseudomonadati</taxon>
        <taxon>Balneolota</taxon>
        <taxon>Balneolia</taxon>
        <taxon>Balneolales</taxon>
        <taxon>Balneolaceae</taxon>
        <taxon>Fodinibius</taxon>
    </lineage>
</organism>
<feature type="binding site" evidence="6">
    <location>
        <position position="94"/>
    </location>
    <ligand>
        <name>Fe cation</name>
        <dbReference type="ChEBI" id="CHEBI:24875"/>
        <label>1</label>
    </ligand>
</feature>
<evidence type="ECO:0000256" key="5">
    <source>
        <dbReference type="ARBA" id="ARBA00023004"/>
    </source>
</evidence>
<dbReference type="Proteomes" id="UP000317593">
    <property type="component" value="Unassembled WGS sequence"/>
</dbReference>
<evidence type="ECO:0000256" key="8">
    <source>
        <dbReference type="SAM" id="MobiDB-lite"/>
    </source>
</evidence>
<dbReference type="EC" id="1.16.3.2" evidence="7"/>
<comment type="subcellular location">
    <subcellularLocation>
        <location evidence="7">Cytoplasm</location>
    </subcellularLocation>
</comment>
<dbReference type="PANTHER" id="PTHR11431:SF127">
    <property type="entry name" value="BACTERIAL NON-HEME FERRITIN"/>
    <property type="match status" value="1"/>
</dbReference>
<dbReference type="GO" id="GO:0008199">
    <property type="term" value="F:ferric iron binding"/>
    <property type="evidence" value="ECO:0007669"/>
    <property type="project" value="InterPro"/>
</dbReference>
<dbReference type="AlphaFoldDB" id="A0A521EX06"/>
<dbReference type="SUPFAM" id="SSF47240">
    <property type="entry name" value="Ferritin-like"/>
    <property type="match status" value="1"/>
</dbReference>
<name>A0A521EX06_9BACT</name>
<dbReference type="GO" id="GO:0008198">
    <property type="term" value="F:ferrous iron binding"/>
    <property type="evidence" value="ECO:0007669"/>
    <property type="project" value="TreeGrafter"/>
</dbReference>
<dbReference type="InterPro" id="IPR012347">
    <property type="entry name" value="Ferritin-like"/>
</dbReference>
<feature type="binding site" evidence="6">
    <location>
        <position position="127"/>
    </location>
    <ligand>
        <name>Fe cation</name>
        <dbReference type="ChEBI" id="CHEBI:24875"/>
        <label>1</label>
    </ligand>
</feature>
<comment type="similarity">
    <text evidence="1 7">Belongs to the ferritin family. Prokaryotic subfamily.</text>
</comment>
<sequence length="176" mass="20808">MIKQNIEEEINNQIQEEFQSAYAYLAMSAWFEENNLGGFASWLKAQWQEEIEHGMKFYNHLIQRDAQPILQDIDKPKVQFDSPLEAFEFALEQEQHITKRINKMYNLAQEEDDYPLKNLLLWFIDEQVEEEEMVQDVIDKLKLVGEDGSGLYLLDREMGERQGQNGKEAEQSEDQK</sequence>
<dbReference type="GO" id="GO:0005829">
    <property type="term" value="C:cytosol"/>
    <property type="evidence" value="ECO:0007669"/>
    <property type="project" value="TreeGrafter"/>
</dbReference>
<feature type="binding site" evidence="6">
    <location>
        <position position="53"/>
    </location>
    <ligand>
        <name>Fe cation</name>
        <dbReference type="ChEBI" id="CHEBI:24875"/>
        <label>1</label>
    </ligand>
</feature>
<evidence type="ECO:0000256" key="7">
    <source>
        <dbReference type="RuleBase" id="RU361145"/>
    </source>
</evidence>
<comment type="catalytic activity">
    <reaction evidence="7">
        <text>4 Fe(2+) + O2 + 6 H2O = 4 iron(III) oxide-hydroxide + 12 H(+)</text>
        <dbReference type="Rhea" id="RHEA:11972"/>
        <dbReference type="ChEBI" id="CHEBI:15377"/>
        <dbReference type="ChEBI" id="CHEBI:15378"/>
        <dbReference type="ChEBI" id="CHEBI:15379"/>
        <dbReference type="ChEBI" id="CHEBI:29033"/>
        <dbReference type="ChEBI" id="CHEBI:78619"/>
        <dbReference type="EC" id="1.16.3.2"/>
    </reaction>
</comment>
<keyword evidence="5 6" id="KW-0408">Iron</keyword>
<keyword evidence="3 6" id="KW-0479">Metal-binding</keyword>
<dbReference type="InterPro" id="IPR009078">
    <property type="entry name" value="Ferritin-like_SF"/>
</dbReference>
<dbReference type="OrthoDB" id="9801481at2"/>
<feature type="binding site" evidence="6">
    <location>
        <position position="50"/>
    </location>
    <ligand>
        <name>Fe cation</name>
        <dbReference type="ChEBI" id="CHEBI:24875"/>
        <label>1</label>
    </ligand>
</feature>
<dbReference type="InterPro" id="IPR041719">
    <property type="entry name" value="Ferritin_prok"/>
</dbReference>
<dbReference type="CDD" id="cd01055">
    <property type="entry name" value="Nonheme_Ferritin"/>
    <property type="match status" value="1"/>
</dbReference>
<protein>
    <recommendedName>
        <fullName evidence="7">Ferritin</fullName>
        <ecNumber evidence="7">1.16.3.2</ecNumber>
    </recommendedName>
</protein>
<dbReference type="GO" id="GO:0006826">
    <property type="term" value="P:iron ion transport"/>
    <property type="evidence" value="ECO:0007669"/>
    <property type="project" value="InterPro"/>
</dbReference>
<keyword evidence="7" id="KW-0963">Cytoplasm</keyword>
<dbReference type="Gene3D" id="1.20.1260.10">
    <property type="match status" value="1"/>
</dbReference>
<evidence type="ECO:0000313" key="11">
    <source>
        <dbReference type="Proteomes" id="UP000317593"/>
    </source>
</evidence>
<dbReference type="InterPro" id="IPR008331">
    <property type="entry name" value="Ferritin_DPS_dom"/>
</dbReference>
<feature type="region of interest" description="Disordered" evidence="8">
    <location>
        <begin position="154"/>
        <end position="176"/>
    </location>
</feature>
<evidence type="ECO:0000256" key="1">
    <source>
        <dbReference type="ARBA" id="ARBA00006950"/>
    </source>
</evidence>
<dbReference type="GO" id="GO:0006879">
    <property type="term" value="P:intracellular iron ion homeostasis"/>
    <property type="evidence" value="ECO:0007669"/>
    <property type="project" value="UniProtKB-KW"/>
</dbReference>
<dbReference type="EMBL" id="FXTH01000020">
    <property type="protein sequence ID" value="SMO88468.1"/>
    <property type="molecule type" value="Genomic_DNA"/>
</dbReference>
<reference evidence="10 11" key="1">
    <citation type="submission" date="2017-05" db="EMBL/GenBank/DDBJ databases">
        <authorList>
            <person name="Varghese N."/>
            <person name="Submissions S."/>
        </authorList>
    </citation>
    <scope>NUCLEOTIDE SEQUENCE [LARGE SCALE GENOMIC DNA]</scope>
    <source>
        <strain evidence="10 11">DSM 21194</strain>
    </source>
</reference>
<evidence type="ECO:0000256" key="4">
    <source>
        <dbReference type="ARBA" id="ARBA00023002"/>
    </source>
</evidence>
<keyword evidence="11" id="KW-1185">Reference proteome</keyword>
<keyword evidence="4" id="KW-0560">Oxidoreductase</keyword>
<evidence type="ECO:0000256" key="3">
    <source>
        <dbReference type="ARBA" id="ARBA00022723"/>
    </source>
</evidence>
<dbReference type="GO" id="GO:0042802">
    <property type="term" value="F:identical protein binding"/>
    <property type="evidence" value="ECO:0007669"/>
    <property type="project" value="UniProtKB-ARBA"/>
</dbReference>
<comment type="function">
    <text evidence="7">Iron-storage protein.</text>
</comment>
<proteinExistence type="inferred from homology"/>
<dbReference type="Pfam" id="PF00210">
    <property type="entry name" value="Ferritin"/>
    <property type="match status" value="1"/>
</dbReference>
<evidence type="ECO:0000313" key="10">
    <source>
        <dbReference type="EMBL" id="SMO88468.1"/>
    </source>
</evidence>
<feature type="compositionally biased region" description="Basic and acidic residues" evidence="8">
    <location>
        <begin position="167"/>
        <end position="176"/>
    </location>
</feature>
<dbReference type="InterPro" id="IPR009040">
    <property type="entry name" value="Ferritin-like_diiron"/>
</dbReference>
<keyword evidence="2 7" id="KW-0409">Iron storage</keyword>
<dbReference type="PANTHER" id="PTHR11431">
    <property type="entry name" value="FERRITIN"/>
    <property type="match status" value="1"/>
</dbReference>
<feature type="binding site" evidence="6">
    <location>
        <position position="17"/>
    </location>
    <ligand>
        <name>Fe cation</name>
        <dbReference type="ChEBI" id="CHEBI:24875"/>
        <label>1</label>
    </ligand>
</feature>
<accession>A0A521EX06</accession>
<dbReference type="GO" id="GO:0004322">
    <property type="term" value="F:ferroxidase activity"/>
    <property type="evidence" value="ECO:0007669"/>
    <property type="project" value="TreeGrafter"/>
</dbReference>